<evidence type="ECO:0000256" key="3">
    <source>
        <dbReference type="ARBA" id="ARBA00023098"/>
    </source>
</evidence>
<evidence type="ECO:0000313" key="6">
    <source>
        <dbReference type="EMBL" id="UZW76256.1"/>
    </source>
</evidence>
<dbReference type="GO" id="GO:0016042">
    <property type="term" value="P:lipid catabolic process"/>
    <property type="evidence" value="ECO:0007669"/>
    <property type="project" value="UniProtKB-UniRule"/>
</dbReference>
<dbReference type="InterPro" id="IPR037483">
    <property type="entry name" value="YjjU-like"/>
</dbReference>
<dbReference type="Proteomes" id="UP001164472">
    <property type="component" value="Chromosome"/>
</dbReference>
<dbReference type="RefSeq" id="WP_251812108.1">
    <property type="nucleotide sequence ID" value="NZ_CP101527.1"/>
</dbReference>
<dbReference type="InterPro" id="IPR002641">
    <property type="entry name" value="PNPLA_dom"/>
</dbReference>
<keyword evidence="3 4" id="KW-0443">Lipid metabolism</keyword>
<evidence type="ECO:0000256" key="4">
    <source>
        <dbReference type="PROSITE-ProRule" id="PRU01161"/>
    </source>
</evidence>
<dbReference type="Pfam" id="PF19890">
    <property type="entry name" value="DUF6363"/>
    <property type="match status" value="1"/>
</dbReference>
<keyword evidence="2 4" id="KW-0442">Lipid degradation</keyword>
<evidence type="ECO:0000256" key="2">
    <source>
        <dbReference type="ARBA" id="ARBA00022963"/>
    </source>
</evidence>
<dbReference type="Gene3D" id="3.40.1090.10">
    <property type="entry name" value="Cytosolic phospholipase A2 catalytic domain"/>
    <property type="match status" value="2"/>
</dbReference>
<proteinExistence type="predicted"/>
<dbReference type="AlphaFoldDB" id="A0A9E8HTJ8"/>
<dbReference type="CDD" id="cd07208">
    <property type="entry name" value="Pat_hypo_Ecoli_yjju_like"/>
    <property type="match status" value="1"/>
</dbReference>
<dbReference type="KEGG" id="asem:NNL22_06650"/>
<name>A0A9E8HTJ8_9ALTE</name>
<comment type="caution">
    <text evidence="4">Lacks conserved residue(s) required for the propagation of feature annotation.</text>
</comment>
<feature type="short sequence motif" description="DGA/G" evidence="4">
    <location>
        <begin position="161"/>
        <end position="163"/>
    </location>
</feature>
<dbReference type="PROSITE" id="PS51635">
    <property type="entry name" value="PNPLA"/>
    <property type="match status" value="1"/>
</dbReference>
<dbReference type="Pfam" id="PF01734">
    <property type="entry name" value="Patatin"/>
    <property type="match status" value="1"/>
</dbReference>
<dbReference type="PANTHER" id="PTHR14226">
    <property type="entry name" value="NEUROPATHY TARGET ESTERASE/SWISS CHEESE D.MELANOGASTER"/>
    <property type="match status" value="1"/>
</dbReference>
<evidence type="ECO:0000256" key="1">
    <source>
        <dbReference type="ARBA" id="ARBA00022801"/>
    </source>
</evidence>
<dbReference type="InterPro" id="IPR016035">
    <property type="entry name" value="Acyl_Trfase/lysoPLipase"/>
</dbReference>
<feature type="short sequence motif" description="GXSXG" evidence="4">
    <location>
        <begin position="40"/>
        <end position="44"/>
    </location>
</feature>
<keyword evidence="7" id="KW-1185">Reference proteome</keyword>
<dbReference type="PANTHER" id="PTHR14226:SF25">
    <property type="entry name" value="PHOSPHOESTERASE"/>
    <property type="match status" value="1"/>
</dbReference>
<feature type="active site" description="Nucleophile" evidence="4">
    <location>
        <position position="42"/>
    </location>
</feature>
<accession>A0A9E8HTJ8</accession>
<dbReference type="EMBL" id="CP101527">
    <property type="protein sequence ID" value="UZW76256.1"/>
    <property type="molecule type" value="Genomic_DNA"/>
</dbReference>
<feature type="domain" description="PNPLA" evidence="5">
    <location>
        <begin position="8"/>
        <end position="174"/>
    </location>
</feature>
<dbReference type="SUPFAM" id="SSF52151">
    <property type="entry name" value="FabD/lysophospholipase-like"/>
    <property type="match status" value="1"/>
</dbReference>
<keyword evidence="1 4" id="KW-0378">Hydrolase</keyword>
<dbReference type="GO" id="GO:0016787">
    <property type="term" value="F:hydrolase activity"/>
    <property type="evidence" value="ECO:0007669"/>
    <property type="project" value="UniProtKB-UniRule"/>
</dbReference>
<organism evidence="6 7">
    <name type="scientific">Alkalimarinus sediminis</name>
    <dbReference type="NCBI Taxonomy" id="1632866"/>
    <lineage>
        <taxon>Bacteria</taxon>
        <taxon>Pseudomonadati</taxon>
        <taxon>Pseudomonadota</taxon>
        <taxon>Gammaproteobacteria</taxon>
        <taxon>Alteromonadales</taxon>
        <taxon>Alteromonadaceae</taxon>
        <taxon>Alkalimarinus</taxon>
    </lineage>
</organism>
<dbReference type="InterPro" id="IPR045943">
    <property type="entry name" value="DUF6363"/>
</dbReference>
<evidence type="ECO:0000259" key="5">
    <source>
        <dbReference type="PROSITE" id="PS51635"/>
    </source>
</evidence>
<sequence>MSQTKTALIVEGGAMRGAFSTGVLDGFLAEEFRPFDLYIGVSAGAANLAAFLAGMPERNLKIYTDYALRPDFINLWRFLKGGHLIDLDWLWDITIKEIRLNIPRIQETTGEFIVVATDIHQGRPVYFSGKTPNIENILLASSALPLIFRRFPIVDGLELSDGGLADPLPIREAIQRGAKKIMVIRSRSMSYSKKISLGDLYLGLKYAQLSSLFQSRVQNYNEALSMIRNPPEDIDIVEVCPPPELKTSRLTRKKEPILNSYESGVRLSKTAIEHWLAKDTI</sequence>
<protein>
    <submittedName>
        <fullName evidence="6">Patatin family protein</fullName>
    </submittedName>
</protein>
<feature type="active site" description="Proton acceptor" evidence="4">
    <location>
        <position position="161"/>
    </location>
</feature>
<reference evidence="6" key="1">
    <citation type="submission" date="2022-07" db="EMBL/GenBank/DDBJ databases">
        <title>Alkalimarinus sp. nov., isolated from gut of a Alitta virens.</title>
        <authorList>
            <person name="Yang A.I."/>
            <person name="Shin N.-R."/>
        </authorList>
    </citation>
    <scope>NUCLEOTIDE SEQUENCE</scope>
    <source>
        <strain evidence="6">FA028</strain>
    </source>
</reference>
<dbReference type="InterPro" id="IPR050301">
    <property type="entry name" value="NTE"/>
</dbReference>
<evidence type="ECO:0000313" key="7">
    <source>
        <dbReference type="Proteomes" id="UP001164472"/>
    </source>
</evidence>
<gene>
    <name evidence="6" type="ORF">NNL22_06650</name>
</gene>